<dbReference type="PANTHER" id="PTHR43141">
    <property type="entry name" value="CYTOCHROME BD2 SUBUNIT II"/>
    <property type="match status" value="1"/>
</dbReference>
<comment type="subcellular location">
    <subcellularLocation>
        <location evidence="1">Cell membrane</location>
        <topology evidence="1">Multi-pass membrane protein</topology>
    </subcellularLocation>
</comment>
<dbReference type="GO" id="GO:0016682">
    <property type="term" value="F:oxidoreductase activity, acting on diphenols and related substances as donors, oxygen as acceptor"/>
    <property type="evidence" value="ECO:0007669"/>
    <property type="project" value="TreeGrafter"/>
</dbReference>
<evidence type="ECO:0000313" key="12">
    <source>
        <dbReference type="EMBL" id="EJW98351.1"/>
    </source>
</evidence>
<feature type="transmembrane region" description="Helical" evidence="11">
    <location>
        <begin position="264"/>
        <end position="284"/>
    </location>
</feature>
<reference evidence="12" key="1">
    <citation type="journal article" date="2012" name="PLoS ONE">
        <title>Gene sets for utilization of primary and secondary nutrition supplies in the distal gut of endangered iberian lynx.</title>
        <authorList>
            <person name="Alcaide M."/>
            <person name="Messina E."/>
            <person name="Richter M."/>
            <person name="Bargiela R."/>
            <person name="Peplies J."/>
            <person name="Huws S.A."/>
            <person name="Newbold C.J."/>
            <person name="Golyshin P.N."/>
            <person name="Simon M.A."/>
            <person name="Lopez G."/>
            <person name="Yakimov M.M."/>
            <person name="Ferrer M."/>
        </authorList>
    </citation>
    <scope>NUCLEOTIDE SEQUENCE</scope>
</reference>
<feature type="transmembrane region" description="Helical" evidence="11">
    <location>
        <begin position="84"/>
        <end position="102"/>
    </location>
</feature>
<dbReference type="EMBL" id="AMCI01004301">
    <property type="protein sequence ID" value="EJW98351.1"/>
    <property type="molecule type" value="Genomic_DNA"/>
</dbReference>
<feature type="transmembrane region" description="Helical" evidence="11">
    <location>
        <begin position="12"/>
        <end position="35"/>
    </location>
</feature>
<dbReference type="InterPro" id="IPR003317">
    <property type="entry name" value="Cyt-d_oxidase_su2"/>
</dbReference>
<feature type="transmembrane region" description="Helical" evidence="11">
    <location>
        <begin position="182"/>
        <end position="203"/>
    </location>
</feature>
<feature type="transmembrane region" description="Helical" evidence="11">
    <location>
        <begin position="122"/>
        <end position="148"/>
    </location>
</feature>
<dbReference type="Pfam" id="PF02322">
    <property type="entry name" value="Cyt_bd_oxida_II"/>
    <property type="match status" value="1"/>
</dbReference>
<evidence type="ECO:0000256" key="10">
    <source>
        <dbReference type="ARBA" id="ARBA00023136"/>
    </source>
</evidence>
<dbReference type="PANTHER" id="PTHR43141:SF5">
    <property type="entry name" value="CYTOCHROME BD-I UBIQUINOL OXIDASE SUBUNIT 2"/>
    <property type="match status" value="1"/>
</dbReference>
<keyword evidence="3" id="KW-1003">Cell membrane</keyword>
<accession>J9FTR1</accession>
<keyword evidence="2" id="KW-0813">Transport</keyword>
<name>J9FTR1_9ZZZZ</name>
<dbReference type="AlphaFoldDB" id="J9FTR1"/>
<organism evidence="12">
    <name type="scientific">gut metagenome</name>
    <dbReference type="NCBI Taxonomy" id="749906"/>
    <lineage>
        <taxon>unclassified sequences</taxon>
        <taxon>metagenomes</taxon>
        <taxon>organismal metagenomes</taxon>
    </lineage>
</organism>
<keyword evidence="9" id="KW-0408">Iron</keyword>
<evidence type="ECO:0000256" key="7">
    <source>
        <dbReference type="ARBA" id="ARBA00022982"/>
    </source>
</evidence>
<evidence type="ECO:0000256" key="4">
    <source>
        <dbReference type="ARBA" id="ARBA00022617"/>
    </source>
</evidence>
<keyword evidence="8 11" id="KW-1133">Transmembrane helix</keyword>
<evidence type="ECO:0000256" key="9">
    <source>
        <dbReference type="ARBA" id="ARBA00023004"/>
    </source>
</evidence>
<keyword evidence="7" id="KW-0249">Electron transport</keyword>
<evidence type="ECO:0000256" key="3">
    <source>
        <dbReference type="ARBA" id="ARBA00022475"/>
    </source>
</evidence>
<keyword evidence="4" id="KW-0349">Heme</keyword>
<evidence type="ECO:0000256" key="11">
    <source>
        <dbReference type="SAM" id="Phobius"/>
    </source>
</evidence>
<feature type="transmembrane region" description="Helical" evidence="11">
    <location>
        <begin position="56"/>
        <end position="78"/>
    </location>
</feature>
<keyword evidence="10 11" id="KW-0472">Membrane</keyword>
<evidence type="ECO:0000256" key="1">
    <source>
        <dbReference type="ARBA" id="ARBA00004651"/>
    </source>
</evidence>
<sequence length="387" mass="43287">MITYSFLQQYWWLLVSLLGGLLVFLMFVQGANTLIFRLGTDEAERTLIVNSTGRKWEFTFTTLVTFGGAFFASFPLFYSTSFGGAYWVWILILVSFVLQAVAYEYQSKEGNVLGRTMYRRFLVFNGFVGPFVLGTAVATFFTGSAFVVERGAMGVSDTLALSPVISRWANAWHGLDALANPWNWVLGLAVFFLARVLGALYLLNNIEDEAMRPRLRRQVGIDAVPFLLLFLAFFGYVLTATGLAYDPVTQRFVPEAYKYLHNLIAMPLVAGVFLFGVVLVLFGMGKTCFCASFRRGIWTAGIGTVLTVLALLLVAGWNNTAYYPSSIDIQSSLCLQNSCSSEFTLTTMAWVSLLIPFVLAYIAYAWYKIDLGGISRKEMQDDKDHQY</sequence>
<comment type="caution">
    <text evidence="12">The sequence shown here is derived from an EMBL/GenBank/DDBJ whole genome shotgun (WGS) entry which is preliminary data.</text>
</comment>
<dbReference type="GO" id="GO:0070069">
    <property type="term" value="C:cytochrome complex"/>
    <property type="evidence" value="ECO:0007669"/>
    <property type="project" value="TreeGrafter"/>
</dbReference>
<feature type="transmembrane region" description="Helical" evidence="11">
    <location>
        <begin position="296"/>
        <end position="317"/>
    </location>
</feature>
<keyword evidence="6" id="KW-0479">Metal-binding</keyword>
<evidence type="ECO:0000256" key="6">
    <source>
        <dbReference type="ARBA" id="ARBA00022723"/>
    </source>
</evidence>
<dbReference type="GO" id="GO:0005886">
    <property type="term" value="C:plasma membrane"/>
    <property type="evidence" value="ECO:0007669"/>
    <property type="project" value="UniProtKB-SubCell"/>
</dbReference>
<dbReference type="NCBIfam" id="TIGR00203">
    <property type="entry name" value="cydB"/>
    <property type="match status" value="1"/>
</dbReference>
<feature type="transmembrane region" description="Helical" evidence="11">
    <location>
        <begin position="347"/>
        <end position="367"/>
    </location>
</feature>
<proteinExistence type="predicted"/>
<evidence type="ECO:0000256" key="5">
    <source>
        <dbReference type="ARBA" id="ARBA00022692"/>
    </source>
</evidence>
<gene>
    <name evidence="12" type="ORF">EVA_13526</name>
</gene>
<evidence type="ECO:0000256" key="8">
    <source>
        <dbReference type="ARBA" id="ARBA00022989"/>
    </source>
</evidence>
<protein>
    <submittedName>
        <fullName evidence="12">Cytochrome D ubiquinol oxidase, subunit II</fullName>
    </submittedName>
</protein>
<evidence type="ECO:0000256" key="2">
    <source>
        <dbReference type="ARBA" id="ARBA00022448"/>
    </source>
</evidence>
<dbReference type="GO" id="GO:0009055">
    <property type="term" value="F:electron transfer activity"/>
    <property type="evidence" value="ECO:0007669"/>
    <property type="project" value="TreeGrafter"/>
</dbReference>
<dbReference type="GO" id="GO:0019646">
    <property type="term" value="P:aerobic electron transport chain"/>
    <property type="evidence" value="ECO:0007669"/>
    <property type="project" value="TreeGrafter"/>
</dbReference>
<keyword evidence="5 11" id="KW-0812">Transmembrane</keyword>
<feature type="transmembrane region" description="Helical" evidence="11">
    <location>
        <begin position="224"/>
        <end position="244"/>
    </location>
</feature>
<dbReference type="GO" id="GO:0046872">
    <property type="term" value="F:metal ion binding"/>
    <property type="evidence" value="ECO:0007669"/>
    <property type="project" value="UniProtKB-KW"/>
</dbReference>